<dbReference type="AlphaFoldDB" id="A0A091D5B0"/>
<accession>A0A091D5B0</accession>
<protein>
    <submittedName>
        <fullName evidence="1">Uncharacterized protein</fullName>
    </submittedName>
</protein>
<sequence>MQSAKEEHKYLRAEETGRVLRIPYGYPVSKQARGASGVPYILSRLVITANLHAIHHFHLRFPDEENEPAVKLFAHTNTAPESRKTAVQAIGQEPWQDQRQLLLTRIPPCPCPLLPFSESTAFPEFGLPPEIGPNNLAQLELSKP</sequence>
<organism evidence="1 2">
    <name type="scientific">Fukomys damarensis</name>
    <name type="common">Damaraland mole rat</name>
    <name type="synonym">Cryptomys damarensis</name>
    <dbReference type="NCBI Taxonomy" id="885580"/>
    <lineage>
        <taxon>Eukaryota</taxon>
        <taxon>Metazoa</taxon>
        <taxon>Chordata</taxon>
        <taxon>Craniata</taxon>
        <taxon>Vertebrata</taxon>
        <taxon>Euteleostomi</taxon>
        <taxon>Mammalia</taxon>
        <taxon>Eutheria</taxon>
        <taxon>Euarchontoglires</taxon>
        <taxon>Glires</taxon>
        <taxon>Rodentia</taxon>
        <taxon>Hystricomorpha</taxon>
        <taxon>Bathyergidae</taxon>
        <taxon>Fukomys</taxon>
    </lineage>
</organism>
<keyword evidence="2" id="KW-1185">Reference proteome</keyword>
<dbReference type="EMBL" id="KN123341">
    <property type="protein sequence ID" value="KFO25673.1"/>
    <property type="molecule type" value="Genomic_DNA"/>
</dbReference>
<evidence type="ECO:0000313" key="1">
    <source>
        <dbReference type="EMBL" id="KFO25673.1"/>
    </source>
</evidence>
<proteinExistence type="predicted"/>
<dbReference type="Proteomes" id="UP000028990">
    <property type="component" value="Unassembled WGS sequence"/>
</dbReference>
<gene>
    <name evidence="1" type="ORF">H920_12957</name>
</gene>
<reference evidence="1 2" key="1">
    <citation type="submission" date="2013-11" db="EMBL/GenBank/DDBJ databases">
        <title>The Damaraland mole rat (Fukomys damarensis) genome and evolution of African mole rats.</title>
        <authorList>
            <person name="Gladyshev V.N."/>
            <person name="Fang X."/>
        </authorList>
    </citation>
    <scope>NUCLEOTIDE SEQUENCE [LARGE SCALE GENOMIC DNA]</scope>
    <source>
        <tissue evidence="1">Liver</tissue>
    </source>
</reference>
<evidence type="ECO:0000313" key="2">
    <source>
        <dbReference type="Proteomes" id="UP000028990"/>
    </source>
</evidence>
<name>A0A091D5B0_FUKDA</name>